<accession>A0A9P6KZZ4</accession>
<keyword evidence="3" id="KW-0862">Zinc</keyword>
<protein>
    <submittedName>
        <fullName evidence="4">E3 ubiquitin-protein ligase CCNB1IP1</fullName>
    </submittedName>
</protein>
<dbReference type="EMBL" id="SBJO01000026">
    <property type="protein sequence ID" value="KAF9764367.1"/>
    <property type="molecule type" value="Genomic_DNA"/>
</dbReference>
<evidence type="ECO:0000256" key="1">
    <source>
        <dbReference type="ARBA" id="ARBA00022723"/>
    </source>
</evidence>
<dbReference type="PROSITE" id="PS00518">
    <property type="entry name" value="ZF_RING_1"/>
    <property type="match status" value="1"/>
</dbReference>
<gene>
    <name evidence="4" type="primary">CCNB1IP1</name>
    <name evidence="4" type="ORF">NGRA_0623</name>
</gene>
<evidence type="ECO:0000313" key="4">
    <source>
        <dbReference type="EMBL" id="KAF9764367.1"/>
    </source>
</evidence>
<evidence type="ECO:0000256" key="3">
    <source>
        <dbReference type="ARBA" id="ARBA00022833"/>
    </source>
</evidence>
<organism evidence="4 5">
    <name type="scientific">Nosema granulosis</name>
    <dbReference type="NCBI Taxonomy" id="83296"/>
    <lineage>
        <taxon>Eukaryota</taxon>
        <taxon>Fungi</taxon>
        <taxon>Fungi incertae sedis</taxon>
        <taxon>Microsporidia</taxon>
        <taxon>Nosematidae</taxon>
        <taxon>Nosema</taxon>
    </lineage>
</organism>
<dbReference type="OrthoDB" id="441210at2759"/>
<sequence>MLFRCNNIKCRRYIDESYLVTICSHVFCGKCMIYIKKLHVCMVCSTKCNKEDIVTRETTDSTPTVEFEPLELLEGLRSSFLFYKYQLEQEIKILNSVKMEYEKSVQDKETLFIKEYAAISDKYSRLKKLYEIEKEERLKIYNNYKILEEKFLCLVSKIRKSKYKEELLEDDN</sequence>
<dbReference type="Proteomes" id="UP000740883">
    <property type="component" value="Unassembled WGS sequence"/>
</dbReference>
<keyword evidence="1" id="KW-0479">Metal-binding</keyword>
<dbReference type="GO" id="GO:0008270">
    <property type="term" value="F:zinc ion binding"/>
    <property type="evidence" value="ECO:0007669"/>
    <property type="project" value="UniProtKB-KW"/>
</dbReference>
<dbReference type="AlphaFoldDB" id="A0A9P6KZZ4"/>
<evidence type="ECO:0000313" key="5">
    <source>
        <dbReference type="Proteomes" id="UP000740883"/>
    </source>
</evidence>
<comment type="caution">
    <text evidence="4">The sequence shown here is derived from an EMBL/GenBank/DDBJ whole genome shotgun (WGS) entry which is preliminary data.</text>
</comment>
<proteinExistence type="predicted"/>
<name>A0A9P6KZZ4_9MICR</name>
<keyword evidence="2" id="KW-0863">Zinc-finger</keyword>
<evidence type="ECO:0000256" key="2">
    <source>
        <dbReference type="ARBA" id="ARBA00022771"/>
    </source>
</evidence>
<reference evidence="4 5" key="1">
    <citation type="journal article" date="2020" name="Genome Biol. Evol.">
        <title>Comparative genomics of strictly vertically transmitted, feminizing microsporidia endosymbionts of amphipod crustaceans.</title>
        <authorList>
            <person name="Cormier A."/>
            <person name="Chebbi M.A."/>
            <person name="Giraud I."/>
            <person name="Wattier R."/>
            <person name="Teixeira M."/>
            <person name="Gilbert C."/>
            <person name="Rigaud T."/>
            <person name="Cordaux R."/>
        </authorList>
    </citation>
    <scope>NUCLEOTIDE SEQUENCE [LARGE SCALE GENOMIC DNA]</scope>
    <source>
        <strain evidence="4 5">Ou3-Ou53</strain>
    </source>
</reference>
<dbReference type="InterPro" id="IPR017907">
    <property type="entry name" value="Znf_RING_CS"/>
</dbReference>
<keyword evidence="5" id="KW-1185">Reference proteome</keyword>